<reference evidence="5 6" key="1">
    <citation type="journal article" date="2014" name="Genome Announc.">
        <title>Draft Genome Sequence of Lysobacter capsici AZ78, a Bacterium Antagonistic to Plant-Pathogenic Oomycetes.</title>
        <authorList>
            <person name="Puopolo G."/>
            <person name="Sonego P."/>
            <person name="Engelen K."/>
            <person name="Pertot I."/>
        </authorList>
    </citation>
    <scope>NUCLEOTIDE SEQUENCE [LARGE SCALE GENOMIC DNA]</scope>
    <source>
        <strain evidence="5 6">AZ78</strain>
    </source>
</reference>
<evidence type="ECO:0000259" key="4">
    <source>
        <dbReference type="Pfam" id="PF13407"/>
    </source>
</evidence>
<evidence type="ECO:0000256" key="1">
    <source>
        <dbReference type="ARBA" id="ARBA00004418"/>
    </source>
</evidence>
<dbReference type="AlphaFoldDB" id="A0A108U541"/>
<evidence type="ECO:0000313" key="5">
    <source>
        <dbReference type="EMBL" id="KWS02711.1"/>
    </source>
</evidence>
<dbReference type="RefSeq" id="WP_036104287.1">
    <property type="nucleotide sequence ID" value="NZ_JAJA02000001.1"/>
</dbReference>
<gene>
    <name evidence="5" type="ORF">AZ78_0255</name>
</gene>
<keyword evidence="3" id="KW-0732">Signal</keyword>
<dbReference type="InterPro" id="IPR025997">
    <property type="entry name" value="SBP_2_dom"/>
</dbReference>
<evidence type="ECO:0000256" key="3">
    <source>
        <dbReference type="SAM" id="SignalP"/>
    </source>
</evidence>
<sequence>MRVIGSFLHGRFGLRSVSIALALVLSACSGGGEAPSAPATAGGGAGSGRGGERYVLVSHAPDSDSWWNTIKNSVVDAGEDFGVAVDYRNPPNGDLADMARLIEQSAARNYAGVATSIADFSVLSKATSRVTGKGIALVTINSGTREQSKQLDAIMHIGQPEYDAGKAAGERAKAAGVTSFLCVNHYATNLASVERCKGFADALGADLRASMLDTGVDPTVVSSKVGAYLRNNPKTGAVLALGPNSAEPTLQVLKQMGLAGKIFFATFDLSPTIVQGIEDGELNFAIDQQPYLQGYLAIAALKIAHDETTRDPAVIVARLRAHPKIQARLKQYALEPVYTADGVSSGPGFVTRERLDVIKKYAGQYR</sequence>
<dbReference type="PROSITE" id="PS51257">
    <property type="entry name" value="PROKAR_LIPOPROTEIN"/>
    <property type="match status" value="1"/>
</dbReference>
<dbReference type="PANTHER" id="PTHR30036:SF7">
    <property type="entry name" value="ABC TRANSPORTER PERIPLASMIC-BINDING PROTEIN YPHF"/>
    <property type="match status" value="1"/>
</dbReference>
<dbReference type="Pfam" id="PF13407">
    <property type="entry name" value="Peripla_BP_4"/>
    <property type="match status" value="1"/>
</dbReference>
<keyword evidence="6" id="KW-1185">Reference proteome</keyword>
<evidence type="ECO:0000256" key="2">
    <source>
        <dbReference type="ARBA" id="ARBA00007639"/>
    </source>
</evidence>
<dbReference type="GO" id="GO:0030288">
    <property type="term" value="C:outer membrane-bounded periplasmic space"/>
    <property type="evidence" value="ECO:0007669"/>
    <property type="project" value="TreeGrafter"/>
</dbReference>
<evidence type="ECO:0000313" key="6">
    <source>
        <dbReference type="Proteomes" id="UP000023435"/>
    </source>
</evidence>
<dbReference type="InterPro" id="IPR050555">
    <property type="entry name" value="Bact_Solute-Bind_Prot2"/>
</dbReference>
<name>A0A108U541_9GAMM</name>
<dbReference type="Gene3D" id="3.40.50.2300">
    <property type="match status" value="2"/>
</dbReference>
<dbReference type="OrthoDB" id="257716at2"/>
<dbReference type="EMBL" id="JAJA02000001">
    <property type="protein sequence ID" value="KWS02711.1"/>
    <property type="molecule type" value="Genomic_DNA"/>
</dbReference>
<accession>A0A108U541</accession>
<dbReference type="GO" id="GO:0030246">
    <property type="term" value="F:carbohydrate binding"/>
    <property type="evidence" value="ECO:0007669"/>
    <property type="project" value="TreeGrafter"/>
</dbReference>
<comment type="similarity">
    <text evidence="2">Belongs to the bacterial solute-binding protein 2 family.</text>
</comment>
<dbReference type="InterPro" id="IPR028082">
    <property type="entry name" value="Peripla_BP_I"/>
</dbReference>
<dbReference type="CDD" id="cd06312">
    <property type="entry name" value="PBP1_ABC_sugar_binding-like"/>
    <property type="match status" value="1"/>
</dbReference>
<comment type="subcellular location">
    <subcellularLocation>
        <location evidence="1">Periplasm</location>
    </subcellularLocation>
</comment>
<organism evidence="5 6">
    <name type="scientific">Lysobacter capsici AZ78</name>
    <dbReference type="NCBI Taxonomy" id="1444315"/>
    <lineage>
        <taxon>Bacteria</taxon>
        <taxon>Pseudomonadati</taxon>
        <taxon>Pseudomonadota</taxon>
        <taxon>Gammaproteobacteria</taxon>
        <taxon>Lysobacterales</taxon>
        <taxon>Lysobacteraceae</taxon>
        <taxon>Lysobacter</taxon>
    </lineage>
</organism>
<dbReference type="Proteomes" id="UP000023435">
    <property type="component" value="Unassembled WGS sequence"/>
</dbReference>
<dbReference type="PANTHER" id="PTHR30036">
    <property type="entry name" value="D-XYLOSE-BINDING PERIPLASMIC PROTEIN"/>
    <property type="match status" value="1"/>
</dbReference>
<comment type="caution">
    <text evidence="5">The sequence shown here is derived from an EMBL/GenBank/DDBJ whole genome shotgun (WGS) entry which is preliminary data.</text>
</comment>
<dbReference type="GO" id="GO:0055085">
    <property type="term" value="P:transmembrane transport"/>
    <property type="evidence" value="ECO:0007669"/>
    <property type="project" value="UniProtKB-ARBA"/>
</dbReference>
<protein>
    <submittedName>
        <fullName evidence="5">Inositol transport system sugar-binding protein</fullName>
    </submittedName>
</protein>
<feature type="signal peptide" evidence="3">
    <location>
        <begin position="1"/>
        <end position="22"/>
    </location>
</feature>
<feature type="domain" description="Periplasmic binding protein" evidence="4">
    <location>
        <begin position="57"/>
        <end position="302"/>
    </location>
</feature>
<proteinExistence type="inferred from homology"/>
<feature type="chain" id="PRO_5007131525" evidence="3">
    <location>
        <begin position="23"/>
        <end position="366"/>
    </location>
</feature>
<dbReference type="SUPFAM" id="SSF53822">
    <property type="entry name" value="Periplasmic binding protein-like I"/>
    <property type="match status" value="1"/>
</dbReference>